<comment type="caution">
    <text evidence="2">The sequence shown here is derived from an EMBL/GenBank/DDBJ whole genome shotgun (WGS) entry which is preliminary data.</text>
</comment>
<dbReference type="EMBL" id="JACZHT010000004">
    <property type="protein sequence ID" value="MBE1237257.1"/>
    <property type="molecule type" value="Genomic_DNA"/>
</dbReference>
<dbReference type="RefSeq" id="WP_192534270.1">
    <property type="nucleotide sequence ID" value="NZ_JACZHT010000004.1"/>
</dbReference>
<dbReference type="AlphaFoldDB" id="A0A8J6YX36"/>
<dbReference type="InterPro" id="IPR001387">
    <property type="entry name" value="Cro/C1-type_HTH"/>
</dbReference>
<dbReference type="Proteomes" id="UP000631034">
    <property type="component" value="Unassembled WGS sequence"/>
</dbReference>
<protein>
    <submittedName>
        <fullName evidence="2">Helix-turn-helix transcriptional regulator</fullName>
    </submittedName>
</protein>
<keyword evidence="3" id="KW-1185">Reference proteome</keyword>
<dbReference type="InterPro" id="IPR010982">
    <property type="entry name" value="Lambda_DNA-bd_dom_sf"/>
</dbReference>
<reference evidence="2" key="1">
    <citation type="submission" date="2020-10" db="EMBL/GenBank/DDBJ databases">
        <title>Genome sequence of the unusual species of purple photosynthetic bacteria, Phaeovibrio sulfidiphilus DSM 23193, type strain.</title>
        <authorList>
            <person name="Kyndt J.A."/>
            <person name="Meyer T.E."/>
        </authorList>
    </citation>
    <scope>NUCLEOTIDE SEQUENCE</scope>
    <source>
        <strain evidence="2">DSM 23193</strain>
    </source>
</reference>
<accession>A0A8J6YX36</accession>
<evidence type="ECO:0000313" key="3">
    <source>
        <dbReference type="Proteomes" id="UP000631034"/>
    </source>
</evidence>
<organism evidence="2 3">
    <name type="scientific">Phaeovibrio sulfidiphilus</name>
    <dbReference type="NCBI Taxonomy" id="1220600"/>
    <lineage>
        <taxon>Bacteria</taxon>
        <taxon>Pseudomonadati</taxon>
        <taxon>Pseudomonadota</taxon>
        <taxon>Alphaproteobacteria</taxon>
        <taxon>Rhodospirillales</taxon>
        <taxon>Rhodospirillaceae</taxon>
        <taxon>Phaeovibrio</taxon>
    </lineage>
</organism>
<sequence>MTDHPPEAPVPSYDLKAWRKINRLTQDQAAFLFGITRRGYGKLEKNPETDARTRYAALYLQEHPEEIMERLKTFQPSQ</sequence>
<evidence type="ECO:0000313" key="2">
    <source>
        <dbReference type="EMBL" id="MBE1237257.1"/>
    </source>
</evidence>
<dbReference type="CDD" id="cd00093">
    <property type="entry name" value="HTH_XRE"/>
    <property type="match status" value="1"/>
</dbReference>
<dbReference type="SUPFAM" id="SSF47413">
    <property type="entry name" value="lambda repressor-like DNA-binding domains"/>
    <property type="match status" value="1"/>
</dbReference>
<proteinExistence type="predicted"/>
<feature type="domain" description="HTH cro/C1-type" evidence="1">
    <location>
        <begin position="15"/>
        <end position="46"/>
    </location>
</feature>
<dbReference type="Gene3D" id="1.10.260.40">
    <property type="entry name" value="lambda repressor-like DNA-binding domains"/>
    <property type="match status" value="1"/>
</dbReference>
<gene>
    <name evidence="2" type="ORF">IHV25_06310</name>
</gene>
<dbReference type="PROSITE" id="PS50943">
    <property type="entry name" value="HTH_CROC1"/>
    <property type="match status" value="1"/>
</dbReference>
<dbReference type="GO" id="GO:0003677">
    <property type="term" value="F:DNA binding"/>
    <property type="evidence" value="ECO:0007669"/>
    <property type="project" value="InterPro"/>
</dbReference>
<evidence type="ECO:0000259" key="1">
    <source>
        <dbReference type="PROSITE" id="PS50943"/>
    </source>
</evidence>
<name>A0A8J6YX36_9PROT</name>